<feature type="compositionally biased region" description="Polar residues" evidence="4">
    <location>
        <begin position="308"/>
        <end position="327"/>
    </location>
</feature>
<dbReference type="Gene3D" id="2.130.10.10">
    <property type="entry name" value="YVTN repeat-like/Quinoprotein amine dehydrogenase"/>
    <property type="match status" value="1"/>
</dbReference>
<dbReference type="SMART" id="SM00320">
    <property type="entry name" value="WD40"/>
    <property type="match status" value="2"/>
</dbReference>
<comment type="similarity">
    <text evidence="3">Belongs to the WD repeat PROPPIN family.</text>
</comment>
<feature type="compositionally biased region" description="Low complexity" evidence="4">
    <location>
        <begin position="67"/>
        <end position="89"/>
    </location>
</feature>
<organism evidence="5 6">
    <name type="scientific">Meira miltonrushii</name>
    <dbReference type="NCBI Taxonomy" id="1280837"/>
    <lineage>
        <taxon>Eukaryota</taxon>
        <taxon>Fungi</taxon>
        <taxon>Dikarya</taxon>
        <taxon>Basidiomycota</taxon>
        <taxon>Ustilaginomycotina</taxon>
        <taxon>Exobasidiomycetes</taxon>
        <taxon>Exobasidiales</taxon>
        <taxon>Brachybasidiaceae</taxon>
        <taxon>Meira</taxon>
    </lineage>
</organism>
<dbReference type="GO" id="GO:0005737">
    <property type="term" value="C:cytoplasm"/>
    <property type="evidence" value="ECO:0007669"/>
    <property type="project" value="UniProtKB-ARBA"/>
</dbReference>
<reference evidence="5 6" key="1">
    <citation type="journal article" date="2018" name="Mol. Biol. Evol.">
        <title>Broad Genomic Sampling Reveals a Smut Pathogenic Ancestry of the Fungal Clade Ustilaginomycotina.</title>
        <authorList>
            <person name="Kijpornyongpan T."/>
            <person name="Mondo S.J."/>
            <person name="Barry K."/>
            <person name="Sandor L."/>
            <person name="Lee J."/>
            <person name="Lipzen A."/>
            <person name="Pangilinan J."/>
            <person name="LaButti K."/>
            <person name="Hainaut M."/>
            <person name="Henrissat B."/>
            <person name="Grigoriev I.V."/>
            <person name="Spatafora J.W."/>
            <person name="Aime M.C."/>
        </authorList>
    </citation>
    <scope>NUCLEOTIDE SEQUENCE [LARGE SCALE GENOMIC DNA]</scope>
    <source>
        <strain evidence="5 6">MCA 3882</strain>
    </source>
</reference>
<dbReference type="InterPro" id="IPR036322">
    <property type="entry name" value="WD40_repeat_dom_sf"/>
</dbReference>
<name>A0A316VEX9_9BASI</name>
<dbReference type="OrthoDB" id="1667587at2759"/>
<dbReference type="InterPro" id="IPR001680">
    <property type="entry name" value="WD40_rpt"/>
</dbReference>
<feature type="region of interest" description="Disordered" evidence="4">
    <location>
        <begin position="185"/>
        <end position="248"/>
    </location>
</feature>
<dbReference type="PANTHER" id="PTHR11227">
    <property type="entry name" value="WD-REPEAT PROTEIN INTERACTING WITH PHOSPHOINOSIDES WIPI -RELATED"/>
    <property type="match status" value="1"/>
</dbReference>
<evidence type="ECO:0008006" key="7">
    <source>
        <dbReference type="Google" id="ProtNLM"/>
    </source>
</evidence>
<dbReference type="RefSeq" id="XP_025356166.1">
    <property type="nucleotide sequence ID" value="XM_025501756.1"/>
</dbReference>
<proteinExistence type="inferred from homology"/>
<evidence type="ECO:0000256" key="2">
    <source>
        <dbReference type="ARBA" id="ARBA00022737"/>
    </source>
</evidence>
<feature type="compositionally biased region" description="Polar residues" evidence="4">
    <location>
        <begin position="52"/>
        <end position="66"/>
    </location>
</feature>
<dbReference type="InterPro" id="IPR015943">
    <property type="entry name" value="WD40/YVTN_repeat-like_dom_sf"/>
</dbReference>
<feature type="compositionally biased region" description="Acidic residues" evidence="4">
    <location>
        <begin position="226"/>
        <end position="240"/>
    </location>
</feature>
<keyword evidence="2" id="KW-0677">Repeat</keyword>
<dbReference type="GeneID" id="37023537"/>
<dbReference type="EMBL" id="KZ819603">
    <property type="protein sequence ID" value="PWN35864.1"/>
    <property type="molecule type" value="Genomic_DNA"/>
</dbReference>
<dbReference type="InterPro" id="IPR048720">
    <property type="entry name" value="PROPPIN"/>
</dbReference>
<keyword evidence="6" id="KW-1185">Reference proteome</keyword>
<feature type="region of interest" description="Disordered" evidence="4">
    <location>
        <begin position="25"/>
        <end position="109"/>
    </location>
</feature>
<feature type="compositionally biased region" description="Acidic residues" evidence="4">
    <location>
        <begin position="292"/>
        <end position="302"/>
    </location>
</feature>
<feature type="region of interest" description="Disordered" evidence="4">
    <location>
        <begin position="265"/>
        <end position="336"/>
    </location>
</feature>
<keyword evidence="1" id="KW-0853">WD repeat</keyword>
<feature type="compositionally biased region" description="Basic and acidic residues" evidence="4">
    <location>
        <begin position="91"/>
        <end position="103"/>
    </location>
</feature>
<evidence type="ECO:0000313" key="5">
    <source>
        <dbReference type="EMBL" id="PWN35864.1"/>
    </source>
</evidence>
<accession>A0A316VEX9</accession>
<evidence type="ECO:0000256" key="3">
    <source>
        <dbReference type="ARBA" id="ARBA00025740"/>
    </source>
</evidence>
<dbReference type="STRING" id="1280837.A0A316VEX9"/>
<protein>
    <recommendedName>
        <fullName evidence="7">WD40 repeat-like protein</fullName>
    </recommendedName>
</protein>
<dbReference type="InParanoid" id="A0A316VEX9"/>
<dbReference type="Proteomes" id="UP000245771">
    <property type="component" value="Unassembled WGS sequence"/>
</dbReference>
<gene>
    <name evidence="5" type="ORF">FA14DRAFT_189798</name>
</gene>
<evidence type="ECO:0000256" key="1">
    <source>
        <dbReference type="ARBA" id="ARBA00022574"/>
    </source>
</evidence>
<evidence type="ECO:0000313" key="6">
    <source>
        <dbReference type="Proteomes" id="UP000245771"/>
    </source>
</evidence>
<feature type="compositionally biased region" description="Basic and acidic residues" evidence="4">
    <location>
        <begin position="271"/>
        <end position="280"/>
    </location>
</feature>
<dbReference type="AlphaFoldDB" id="A0A316VEX9"/>
<dbReference type="SUPFAM" id="SSF50978">
    <property type="entry name" value="WD40 repeat-like"/>
    <property type="match status" value="1"/>
</dbReference>
<dbReference type="Pfam" id="PF00400">
    <property type="entry name" value="WD40"/>
    <property type="match status" value="2"/>
</dbReference>
<feature type="region of interest" description="Disordered" evidence="4">
    <location>
        <begin position="853"/>
        <end position="873"/>
    </location>
</feature>
<sequence>MNLPRHSITSHAVTPIFNNAHFATISNHDHQKTKESADQRSQDRRKGKQEGRSSVNLSRNTPSSHRSTASFESKASSSRPSSSSSSTPKRVSKDEVKGEKDESTSSQGNMFACATNDGFFIARTEPFRIIANRKFTALQGGLAHVALIDDSSLVVLVGGGRVPRFAPNKVILWDENAEYRVPIPSSTRSRLGSEDDEILSEGTASPPPSTIFSLGREQSESRTEEIEAEEDQQSPNEEEADRNTMEMSKTSNAIASGVLPAMLDDSVMSDSRPKSLKGEEEGGMSSSQVFGDIEDDESEGTVDDALKRSSTASMIQSKSEKSITSAAADTDDPFAEPISLSDDLQAAMSKSDHSMSTLDAVEGFIDPDHDGPLEKSTIQYKIERGREVAELEFGEAVQSIRVESFCKNESSNNDLTGGEENTQTSSQVKEKVCILVVVLQTKSVIFEMGNHLHSNSAAGEGQHATKPQWGIRQRFVLDIHPDSNRCTAALSQIEKTNCALIALPGRQIGHVQLVCVEFSHTKRTSIHSSMAGASTIIAAHTNAIACLELSKDGRFLCTASDRGTILRFWSTVSAGKPSRSSNQRVTGNGDRVRTMAAALLGELRRGSESVRILSIAITPDNRFLAVASDKGTIHFFNLDALQHGIPLTSGNREDGENSLKRFSSGQSIQQTGFKLSQRANRFLPNAIQNFAQQIPTSLLPQYFKSQWSFAQFRIRLQVFSGRMIDGMRHVKPPPERRKTASTVGQKGKGRQGLGMDDDGEGSDGEDLDAEKTFVGDAFVPDRARNLEGGWAHMRGRVNDIRKGERTIQEGIWLDWVRAKQSSEEKEQEDEDFQLIAITSSGGLYRLAISTKRPVNPNTTSEHERQDSSNASSSTILDMYRSDTSDSSKNPSTDAADIGSCRLVQHFRFGKRDEWLE</sequence>
<evidence type="ECO:0000256" key="4">
    <source>
        <dbReference type="SAM" id="MobiDB-lite"/>
    </source>
</evidence>
<feature type="region of interest" description="Disordered" evidence="4">
    <location>
        <begin position="727"/>
        <end position="767"/>
    </location>
</feature>
<feature type="compositionally biased region" description="Basic and acidic residues" evidence="4">
    <location>
        <begin position="27"/>
        <end position="51"/>
    </location>
</feature>
<feature type="compositionally biased region" description="Acidic residues" evidence="4">
    <location>
        <begin position="755"/>
        <end position="767"/>
    </location>
</feature>
<feature type="compositionally biased region" description="Basic and acidic residues" evidence="4">
    <location>
        <begin position="727"/>
        <end position="738"/>
    </location>
</feature>